<feature type="domain" description="Helicase C-terminal" evidence="4">
    <location>
        <begin position="978"/>
        <end position="1157"/>
    </location>
</feature>
<evidence type="ECO:0000259" key="3">
    <source>
        <dbReference type="PROSITE" id="PS51192"/>
    </source>
</evidence>
<dbReference type="SMART" id="SM00487">
    <property type="entry name" value="DEXDc"/>
    <property type="match status" value="1"/>
</dbReference>
<dbReference type="SUPFAM" id="SSF52540">
    <property type="entry name" value="P-loop containing nucleoside triphosphate hydrolases"/>
    <property type="match status" value="2"/>
</dbReference>
<name>A0ABM7P1K0_9BACT</name>
<dbReference type="InterPro" id="IPR014001">
    <property type="entry name" value="Helicase_ATP-bd"/>
</dbReference>
<evidence type="ECO:0000313" key="6">
    <source>
        <dbReference type="Proteomes" id="UP001319045"/>
    </source>
</evidence>
<keyword evidence="2" id="KW-0067">ATP-binding</keyword>
<dbReference type="PANTHER" id="PTHR47957:SF3">
    <property type="entry name" value="ATP-DEPENDENT HELICASE HRQ1"/>
    <property type="match status" value="1"/>
</dbReference>
<dbReference type="InterPro" id="IPR001650">
    <property type="entry name" value="Helicase_C-like"/>
</dbReference>
<gene>
    <name evidence="5" type="ORF">prwr041_25360</name>
</gene>
<proteinExistence type="predicted"/>
<feature type="domain" description="Helicase ATP-binding" evidence="3">
    <location>
        <begin position="103"/>
        <end position="371"/>
    </location>
</feature>
<sequence length="1732" mass="198537">MNDPIKIYEDLKETYLKYINSAIPFFDEHYNSERRDLMSETGTICKSPIVELIPQYKGKASIDEFCCKENISNDLSEFVQCGLFYNDKSEKRVLYSHQYDSLKEAFINRKNIVVTTGTGSGKTECFILPIIADLLTESKKWGSERTRAMRTMILYPLNALAEDQMIRLRKCLNSRRTNNKGALDWLDRNRQGNRFYFGRYTGSTPVSGNSENTKNKLQYEKKQLEVDWEAANLAAQKSENTELLYHVPCMECDNGEMWSRQSMQDNSPDIMITNYSMLNVMLMREIESPIFESTKQWLEEDPKHVFHLIIDELHTYCGTSGTEVAYLIRVLLDRLGLTPDSPQVQFLATSASLEMNDQTKDFLCEFFGLNKFDFEDRFCIFSGDEQSIPQQPMTKLPIDALVQYADPSKTEQEKKETLLHTLHCKSFYEVSEKYSLDKWIIFSMYGDNGKIAATDIINMATRMGVSGKNALLFVASVLKIICKSKGNKGFILPIRVHFFFRAINGLWACSNQVCDCVSQENRFKGRLLGKLYKNPRSICSCGHSALEVIICESCGEAFLGGYIVNKNGKTYLSADMPIGKAMYGVLWKGHVISEEEWVNVNYNSLTGEYKKDKRGEYLLRIQKSENETKFPVVCPQCEVKYKITDQNSITPLRRHSVGLQKVNQVLADSLIRSMKNAKDETAKVILFSDSRQAAAKLSAGIELDHYRDVVRWLMLHALKGDDEVINFLKQFQAKDRIIQSREENDKMIALSNKNIYASLIQMIRSKRYGLTEQEAIELKFKFKNIENIGFPYITSDVFSGLLKIGTNPAGPKPSLSTNLFSGAWWNLFDFKEYRKKDGLGDYAEEYYNKICLANRQELLISLFANKKKSFEAMKLGYISCIQTNNMDNRLEQLINSTVRILGEKRRITGYDSKYPTPKSFPMSVRKMINSIYGSKHVRQIIELLKETMRGMEILDKNYIQLTGKGIAFVKSYLGMEYWICPICKTVHLQPSNGICTNCQSRLTIHKTITAQDLQDPQDYYLSLVNDTNDIYRLHCEEMTGQTSKSDSRRRQRLFQDIFLNDETPIVDGIDLLSVTTTMEAGVDIGSLSVVMMGNVPPQRFNYQQRVGRAGRRGNPLAVALTIAKGSSHDQTHYQEPERMVSSSPKDPYLEVRIKEIAERIIYKEVLYHVFLNSQVSSANDNIHGNFGNVFDWEPTNKLIAEKWIKYHTNEIKHIIEVVTKETLITDNDRKSILKNMQTEFIGRISDIASSTDFTQDSLSERLANAGMLPMFGFPTRTRNLYLNKPDKLPAEDIVTRDLDMAINSFAPGHELVKDKKIFKAVGVADYKYNRQNMVSLKENSLNVYRKPLFRCKNCGYSTLSIESDKATCPICSKPMERINVCSPLGFCVDYNMEAKDFNGSFDWYTPNSDIKLDCEDHLEDCSPVNNLQIRNNIVPDQGLVHLVNDNNGKLYNFGLNSDDIWISPDAYPQEIKDSLPLKSRKKLAFVVTKTTGVMTLGFIEVPDNICLVPLSENENYIAVKSAFYSWGYLLRRSIAIYLDIDTTELEIGYGISPVTHKPEVFIVEKLENGSGYCNYLSGRKYPNIPFDAMIKPLLEGGYLYEHLLNSQHRDSCLSSCYDCIRDYSNQQNHALLDWRLGLDLARLSANDAAEISFNVDYWKDMLDKNLVYLLRKRHFNIKNNGELYLAYDENSQVRGIIVHPLWSAEYINRLLDKYNIGNIEIISIFELTRSLY</sequence>
<dbReference type="SMART" id="SM00490">
    <property type="entry name" value="HELICc"/>
    <property type="match status" value="1"/>
</dbReference>
<evidence type="ECO:0000259" key="4">
    <source>
        <dbReference type="PROSITE" id="PS51194"/>
    </source>
</evidence>
<dbReference type="InterPro" id="IPR027417">
    <property type="entry name" value="P-loop_NTPase"/>
</dbReference>
<evidence type="ECO:0000256" key="2">
    <source>
        <dbReference type="ARBA" id="ARBA00022840"/>
    </source>
</evidence>
<reference evidence="5 6" key="1">
    <citation type="journal article" date="2022" name="Int. J. Syst. Evol. Microbiol.">
        <title>Prevotella herbatica sp. nov., a plant polysaccharide-decomposing anaerobic bacterium isolated from a methanogenic reactor.</title>
        <authorList>
            <person name="Uek A."/>
            <person name="Tonouchi A."/>
            <person name="Kaku N."/>
            <person name="Ueki K."/>
        </authorList>
    </citation>
    <scope>NUCLEOTIDE SEQUENCE [LARGE SCALE GENOMIC DNA]</scope>
    <source>
        <strain evidence="5 6">WR041</strain>
    </source>
</reference>
<keyword evidence="6" id="KW-1185">Reference proteome</keyword>
<dbReference type="PROSITE" id="PS51192">
    <property type="entry name" value="HELICASE_ATP_BIND_1"/>
    <property type="match status" value="1"/>
</dbReference>
<organism evidence="5 6">
    <name type="scientific">Prevotella herbatica</name>
    <dbReference type="NCBI Taxonomy" id="2801997"/>
    <lineage>
        <taxon>Bacteria</taxon>
        <taxon>Pseudomonadati</taxon>
        <taxon>Bacteroidota</taxon>
        <taxon>Bacteroidia</taxon>
        <taxon>Bacteroidales</taxon>
        <taxon>Prevotellaceae</taxon>
        <taxon>Prevotella</taxon>
    </lineage>
</organism>
<evidence type="ECO:0008006" key="7">
    <source>
        <dbReference type="Google" id="ProtNLM"/>
    </source>
</evidence>
<dbReference type="RefSeq" id="WP_237072249.1">
    <property type="nucleotide sequence ID" value="NZ_AP024484.1"/>
</dbReference>
<evidence type="ECO:0000256" key="1">
    <source>
        <dbReference type="ARBA" id="ARBA00022741"/>
    </source>
</evidence>
<protein>
    <recommendedName>
        <fullName evidence="7">DEAD/DEAH box helicase</fullName>
    </recommendedName>
</protein>
<evidence type="ECO:0000313" key="5">
    <source>
        <dbReference type="EMBL" id="BCS86643.1"/>
    </source>
</evidence>
<dbReference type="Pfam" id="PF00270">
    <property type="entry name" value="DEAD"/>
    <property type="match status" value="1"/>
</dbReference>
<dbReference type="PROSITE" id="PS51194">
    <property type="entry name" value="HELICASE_CTER"/>
    <property type="match status" value="1"/>
</dbReference>
<keyword evidence="1" id="KW-0547">Nucleotide-binding</keyword>
<dbReference type="EMBL" id="AP024484">
    <property type="protein sequence ID" value="BCS86643.1"/>
    <property type="molecule type" value="Genomic_DNA"/>
</dbReference>
<accession>A0ABM7P1K0</accession>
<dbReference type="Pfam" id="PF00271">
    <property type="entry name" value="Helicase_C"/>
    <property type="match status" value="1"/>
</dbReference>
<dbReference type="InterPro" id="IPR011545">
    <property type="entry name" value="DEAD/DEAH_box_helicase_dom"/>
</dbReference>
<dbReference type="PANTHER" id="PTHR47957">
    <property type="entry name" value="ATP-DEPENDENT HELICASE HRQ1"/>
    <property type="match status" value="1"/>
</dbReference>
<dbReference type="Proteomes" id="UP001319045">
    <property type="component" value="Chromosome"/>
</dbReference>
<dbReference type="Gene3D" id="3.40.50.300">
    <property type="entry name" value="P-loop containing nucleotide triphosphate hydrolases"/>
    <property type="match status" value="2"/>
</dbReference>